<dbReference type="EMBL" id="LKMD01000105">
    <property type="protein sequence ID" value="PIA92604.1"/>
    <property type="molecule type" value="Genomic_DNA"/>
</dbReference>
<sequence>MVAPSPDCDTKPQHLQTRRSPAMAFPISVPSTQSIEELSKRLDSGLGLSESPLPQQMMHRQEQTRPRNVSTCTDDSIQSTSSTSSTRSRFHEGMLMPDATPDPSAKARHAYYRRRVRQQVFNEVHLDWKSAPVLCDEGYDYASLLYRPGLRCTASPQYLLEVQDTIKRQAVADAVVRDSKPESTTTVVCIDGEEMIDMIG</sequence>
<evidence type="ECO:0000256" key="1">
    <source>
        <dbReference type="SAM" id="MobiDB-lite"/>
    </source>
</evidence>
<feature type="region of interest" description="Disordered" evidence="1">
    <location>
        <begin position="1"/>
        <end position="88"/>
    </location>
</feature>
<dbReference type="AlphaFoldDB" id="A0A2G5HJ69"/>
<reference evidence="2 3" key="1">
    <citation type="submission" date="2015-10" db="EMBL/GenBank/DDBJ databases">
        <title>The cercosporin biosynthetic gene cluster was horizontally transferred to several fungal lineages and shown to be expanded in Cercospora beticola based on microsynteny with recipient genomes.</title>
        <authorList>
            <person name="De Jonge R."/>
            <person name="Ebert M.K."/>
            <person name="Suttle J.C."/>
            <person name="Jurick Ii W.M."/>
            <person name="Secor G.A."/>
            <person name="Thomma B.P."/>
            <person name="Van De Peer Y."/>
            <person name="Bolton M.D."/>
        </authorList>
    </citation>
    <scope>NUCLEOTIDE SEQUENCE [LARGE SCALE GENOMIC DNA]</scope>
    <source>
        <strain evidence="2 3">09-40</strain>
    </source>
</reference>
<evidence type="ECO:0000313" key="2">
    <source>
        <dbReference type="EMBL" id="PIA92604.1"/>
    </source>
</evidence>
<organism evidence="2 3">
    <name type="scientific">Cercospora beticola</name>
    <name type="common">Sugarbeet leaf spot fungus</name>
    <dbReference type="NCBI Taxonomy" id="122368"/>
    <lineage>
        <taxon>Eukaryota</taxon>
        <taxon>Fungi</taxon>
        <taxon>Dikarya</taxon>
        <taxon>Ascomycota</taxon>
        <taxon>Pezizomycotina</taxon>
        <taxon>Dothideomycetes</taxon>
        <taxon>Dothideomycetidae</taxon>
        <taxon>Mycosphaerellales</taxon>
        <taxon>Mycosphaerellaceae</taxon>
        <taxon>Cercospora</taxon>
    </lineage>
</organism>
<name>A0A2G5HJ69_CERBT</name>
<dbReference type="Proteomes" id="UP000230605">
    <property type="component" value="Chromosome 4"/>
</dbReference>
<comment type="caution">
    <text evidence="2">The sequence shown here is derived from an EMBL/GenBank/DDBJ whole genome shotgun (WGS) entry which is preliminary data.</text>
</comment>
<dbReference type="OrthoDB" id="3644902at2759"/>
<evidence type="ECO:0000313" key="3">
    <source>
        <dbReference type="Proteomes" id="UP000230605"/>
    </source>
</evidence>
<proteinExistence type="predicted"/>
<feature type="compositionally biased region" description="Low complexity" evidence="1">
    <location>
        <begin position="70"/>
        <end position="87"/>
    </location>
</feature>
<accession>A0A2G5HJ69</accession>
<protein>
    <submittedName>
        <fullName evidence="2">Uncharacterized protein</fullName>
    </submittedName>
</protein>
<gene>
    <name evidence="2" type="ORF">CB0940_04600</name>
</gene>